<dbReference type="VEuPathDB" id="FungiDB:An15g01510"/>
<evidence type="ECO:0000256" key="8">
    <source>
        <dbReference type="ARBA" id="ARBA00022840"/>
    </source>
</evidence>
<dbReference type="Pfam" id="PF16209">
    <property type="entry name" value="PhoLip_ATPase_N"/>
    <property type="match status" value="1"/>
</dbReference>
<evidence type="ECO:0000256" key="12">
    <source>
        <dbReference type="ARBA" id="ARBA00023055"/>
    </source>
</evidence>
<feature type="transmembrane region" description="Helical" evidence="19">
    <location>
        <begin position="211"/>
        <end position="231"/>
    </location>
</feature>
<dbReference type="RefSeq" id="XP_059607021.1">
    <property type="nucleotide sequence ID" value="XM_059744482.1"/>
</dbReference>
<dbReference type="SFLD" id="SFLDS00003">
    <property type="entry name" value="Haloacid_Dehalogenase"/>
    <property type="match status" value="1"/>
</dbReference>
<dbReference type="InterPro" id="IPR023298">
    <property type="entry name" value="ATPase_P-typ_TM_dom_sf"/>
</dbReference>
<evidence type="ECO:0000256" key="13">
    <source>
        <dbReference type="ARBA" id="ARBA00023136"/>
    </source>
</evidence>
<keyword evidence="11 19" id="KW-1133">Transmembrane helix</keyword>
<feature type="transmembrane region" description="Helical" evidence="19">
    <location>
        <begin position="1099"/>
        <end position="1118"/>
    </location>
</feature>
<evidence type="ECO:0000256" key="17">
    <source>
        <dbReference type="PIRSR" id="PIRSR606539-2"/>
    </source>
</evidence>
<dbReference type="SUPFAM" id="SSF81660">
    <property type="entry name" value="Metal cation-transporting ATPase, ATP-binding domain N"/>
    <property type="match status" value="1"/>
</dbReference>
<dbReference type="SUPFAM" id="SSF81665">
    <property type="entry name" value="Calcium ATPase, transmembrane domain M"/>
    <property type="match status" value="1"/>
</dbReference>
<feature type="binding site" evidence="18">
    <location>
        <position position="531"/>
    </location>
    <ligand>
        <name>Mg(2+)</name>
        <dbReference type="ChEBI" id="CHEBI:18420"/>
    </ligand>
</feature>
<comment type="subcellular location">
    <subcellularLocation>
        <location evidence="2">Endosome membrane</location>
        <topology evidence="2">Multi-pass membrane protein</topology>
    </subcellularLocation>
    <subcellularLocation>
        <location evidence="19">Membrane</location>
        <topology evidence="19">Multi-pass membrane protein</topology>
    </subcellularLocation>
</comment>
<keyword evidence="12" id="KW-0445">Lipid transport</keyword>
<dbReference type="FunFam" id="3.40.50.1000:FF:000009">
    <property type="entry name" value="Phospholipid-transporting ATPase"/>
    <property type="match status" value="1"/>
</dbReference>
<dbReference type="SUPFAM" id="SSF56784">
    <property type="entry name" value="HAD-like"/>
    <property type="match status" value="1"/>
</dbReference>
<dbReference type="InterPro" id="IPR023214">
    <property type="entry name" value="HAD_sf"/>
</dbReference>
<dbReference type="InterPro" id="IPR006539">
    <property type="entry name" value="P-type_ATPase_IV"/>
</dbReference>
<dbReference type="AlphaFoldDB" id="A0AAJ8C2P5"/>
<feature type="transmembrane region" description="Helical" evidence="19">
    <location>
        <begin position="1069"/>
        <end position="1087"/>
    </location>
</feature>
<feature type="binding site" evidence="17">
    <location>
        <position position="712"/>
    </location>
    <ligand>
        <name>ATP</name>
        <dbReference type="ChEBI" id="CHEBI:30616"/>
    </ligand>
</feature>
<keyword evidence="8 17" id="KW-0067">ATP-binding</keyword>
<gene>
    <name evidence="23" type="ORF">An15g01510</name>
</gene>
<dbReference type="GO" id="GO:0005524">
    <property type="term" value="F:ATP binding"/>
    <property type="evidence" value="ECO:0007669"/>
    <property type="project" value="UniProtKB-UniRule"/>
</dbReference>
<feature type="region of interest" description="Disordered" evidence="20">
    <location>
        <begin position="154"/>
        <end position="173"/>
    </location>
</feature>
<feature type="active site" description="4-aspartylphosphate intermediate" evidence="16">
    <location>
        <position position="529"/>
    </location>
</feature>
<feature type="binding site" evidence="18">
    <location>
        <position position="930"/>
    </location>
    <ligand>
        <name>Mg(2+)</name>
        <dbReference type="ChEBI" id="CHEBI:18420"/>
    </ligand>
</feature>
<feature type="transmembrane region" description="Helical" evidence="19">
    <location>
        <begin position="440"/>
        <end position="459"/>
    </location>
</feature>
<dbReference type="NCBIfam" id="TIGR01494">
    <property type="entry name" value="ATPase_P-type"/>
    <property type="match status" value="2"/>
</dbReference>
<proteinExistence type="inferred from homology"/>
<dbReference type="FunFam" id="3.40.1110.10:FF:000067">
    <property type="entry name" value="Phospholipid-transporting ATPase"/>
    <property type="match status" value="1"/>
</dbReference>
<dbReference type="SFLD" id="SFLDF00027">
    <property type="entry name" value="p-type_atpase"/>
    <property type="match status" value="1"/>
</dbReference>
<reference evidence="23" key="2">
    <citation type="submission" date="2025-08" db="UniProtKB">
        <authorList>
            <consortium name="RefSeq"/>
        </authorList>
    </citation>
    <scope>IDENTIFICATION</scope>
</reference>
<dbReference type="InterPro" id="IPR018303">
    <property type="entry name" value="ATPase_P-typ_P_site"/>
</dbReference>
<accession>A0AAJ8C2P5</accession>
<feature type="binding site" evidence="17">
    <location>
        <position position="933"/>
    </location>
    <ligand>
        <name>ATP</name>
        <dbReference type="ChEBI" id="CHEBI:30616"/>
    </ligand>
</feature>
<feature type="binding site" evidence="17">
    <location>
        <position position="822"/>
    </location>
    <ligand>
        <name>ATP</name>
        <dbReference type="ChEBI" id="CHEBI:30616"/>
    </ligand>
</feature>
<feature type="binding site" evidence="17">
    <location>
        <position position="531"/>
    </location>
    <ligand>
        <name>ATP</name>
        <dbReference type="ChEBI" id="CHEBI:30616"/>
    </ligand>
</feature>
<evidence type="ECO:0000256" key="7">
    <source>
        <dbReference type="ARBA" id="ARBA00022741"/>
    </source>
</evidence>
<dbReference type="FunFam" id="1.20.1110.10:FF:000048">
    <property type="entry name" value="Phospholipid-transporting ATPase"/>
    <property type="match status" value="1"/>
</dbReference>
<feature type="binding site" evidence="18">
    <location>
        <position position="529"/>
    </location>
    <ligand>
        <name>Mg(2+)</name>
        <dbReference type="ChEBI" id="CHEBI:18420"/>
    </ligand>
</feature>
<comment type="cofactor">
    <cofactor evidence="1 18">
        <name>Mg(2+)</name>
        <dbReference type="ChEBI" id="CHEBI:18420"/>
    </cofactor>
</comment>
<dbReference type="PANTHER" id="PTHR24092:SF5">
    <property type="entry name" value="PHOSPHOLIPID-TRANSPORTING ATPASE"/>
    <property type="match status" value="1"/>
</dbReference>
<feature type="binding site" evidence="17">
    <location>
        <position position="530"/>
    </location>
    <ligand>
        <name>ATP</name>
        <dbReference type="ChEBI" id="CHEBI:30616"/>
    </ligand>
</feature>
<dbReference type="KEGG" id="ang:An15g01510"/>
<dbReference type="InterPro" id="IPR023299">
    <property type="entry name" value="ATPase_P-typ_cyto_dom_N"/>
</dbReference>
<feature type="binding site" evidence="17">
    <location>
        <position position="741"/>
    </location>
    <ligand>
        <name>ATP</name>
        <dbReference type="ChEBI" id="CHEBI:30616"/>
    </ligand>
</feature>
<feature type="compositionally biased region" description="Polar residues" evidence="20">
    <location>
        <begin position="154"/>
        <end position="164"/>
    </location>
</feature>
<evidence type="ECO:0000256" key="9">
    <source>
        <dbReference type="ARBA" id="ARBA00022842"/>
    </source>
</evidence>
<protein>
    <recommendedName>
        <fullName evidence="19">Phospholipid-transporting ATPase</fullName>
        <ecNumber evidence="19">7.6.2.1</ecNumber>
    </recommendedName>
</protein>
<feature type="binding site" evidence="17">
    <location>
        <position position="910"/>
    </location>
    <ligand>
        <name>ATP</name>
        <dbReference type="ChEBI" id="CHEBI:30616"/>
    </ligand>
</feature>
<evidence type="ECO:0000256" key="4">
    <source>
        <dbReference type="ARBA" id="ARBA00022448"/>
    </source>
</evidence>
<evidence type="ECO:0000256" key="6">
    <source>
        <dbReference type="ARBA" id="ARBA00022723"/>
    </source>
</evidence>
<evidence type="ECO:0000256" key="3">
    <source>
        <dbReference type="ARBA" id="ARBA00008109"/>
    </source>
</evidence>
<feature type="transmembrane region" description="Helical" evidence="19">
    <location>
        <begin position="1125"/>
        <end position="1146"/>
    </location>
</feature>
<evidence type="ECO:0000256" key="15">
    <source>
        <dbReference type="ARBA" id="ARBA00049128"/>
    </source>
</evidence>
<evidence type="ECO:0000259" key="22">
    <source>
        <dbReference type="Pfam" id="PF16212"/>
    </source>
</evidence>
<dbReference type="PROSITE" id="PS00154">
    <property type="entry name" value="ATPASE_E1_E2"/>
    <property type="match status" value="1"/>
</dbReference>
<dbReference type="GO" id="GO:0140326">
    <property type="term" value="F:ATPase-coupled intramembrane lipid transporter activity"/>
    <property type="evidence" value="ECO:0007669"/>
    <property type="project" value="UniProtKB-EC"/>
</dbReference>
<dbReference type="InterPro" id="IPR044492">
    <property type="entry name" value="P_typ_ATPase_HD_dom"/>
</dbReference>
<feature type="binding site" evidence="17">
    <location>
        <position position="529"/>
    </location>
    <ligand>
        <name>ATP</name>
        <dbReference type="ChEBI" id="CHEBI:30616"/>
    </ligand>
</feature>
<feature type="region of interest" description="Disordered" evidence="20">
    <location>
        <begin position="1"/>
        <end position="62"/>
    </location>
</feature>
<feature type="binding site" evidence="18">
    <location>
        <position position="934"/>
    </location>
    <ligand>
        <name>Mg(2+)</name>
        <dbReference type="ChEBI" id="CHEBI:18420"/>
    </ligand>
</feature>
<keyword evidence="13 19" id="KW-0472">Membrane</keyword>
<feature type="transmembrane region" description="Helical" evidence="19">
    <location>
        <begin position="1158"/>
        <end position="1180"/>
    </location>
</feature>
<evidence type="ECO:0000313" key="23">
    <source>
        <dbReference type="RefSeq" id="XP_059607021.1"/>
    </source>
</evidence>
<keyword evidence="4" id="KW-0813">Transport</keyword>
<keyword evidence="7 17" id="KW-0547">Nucleotide-binding</keyword>
<evidence type="ECO:0000256" key="1">
    <source>
        <dbReference type="ARBA" id="ARBA00001946"/>
    </source>
</evidence>
<evidence type="ECO:0000259" key="21">
    <source>
        <dbReference type="Pfam" id="PF16209"/>
    </source>
</evidence>
<comment type="catalytic activity">
    <reaction evidence="14 19">
        <text>ATP + H2O + phospholipidSide 1 = ADP + phosphate + phospholipidSide 2.</text>
        <dbReference type="EC" id="7.6.2.1"/>
    </reaction>
</comment>
<dbReference type="InterPro" id="IPR032631">
    <property type="entry name" value="P-type_ATPase_N"/>
</dbReference>
<feature type="domain" description="P-type ATPase C-terminal" evidence="22">
    <location>
        <begin position="957"/>
        <end position="1185"/>
    </location>
</feature>
<sequence length="1193" mass="132404">MPSSSDYLHPHGRASIAGDSGSDDDLDLEELDPSSTHLYGSSRRSRDESNRQRSRGPGIALRNLRVGMGNRVWRRNASGAHGPSEDTAGLLEEGEEEGLRRSHASSRNFTDDDAPLLNERRRSSARSLVDLERVSQRGSRFRIPGIKAASFLFGSSSRTTGSDSEQTETKPPRDVLVGQTQRTKYPANVVSNAKYTPWSFLPRTLYNEFSFFFNIYFLLVALSQIIPVLRIGYMSSYIAPLAFVVSISLGKEALDDIGRRRRDAEANAEEFTVLSFDGPNGVLEVVKKSRDLRVGDVLKVRKNQRLPADVVILKSISNDIVTAPNVSSASDTFIRTDQLDGETDWKLRLPSVLSQTLPLSDLPRLKVTASAPDRRVNEFATSAPLTIDNTAWANTVLASNTVTYATIIYTGSQTRAALSTSPSRSKVGLLEYEINNLTKILCALTLALSIVLVALEGFQPTNDKVWYVAIMIYLILFSTIIPMSLRVNLDMAKSVYGRFIERDKDIPGTVVRTSTIPEDLGRIEYLLSDKTGTLTQNEMELKKIHVGTVSYANDAMEEVASYIRQSFVGESLTTPSTAFGAQAGLGTAPRTRREIGSRVRDIILALALCHNVTPTTDEEDGVRVTNYQASSPDEIAIVKYTEDVGLKLAYRDRQSIVLESTHTGKVVVRVRILEIFPFTSDSKRMGIIVQFETDDDILDSSKNDSEIWFYQKGADTVMTTIVAANDWLDEETANMAREGLRTLVVGRRRLSPQQYEEFTTKYKQASLALQGRDVGMAKVISEYLERDLELLGVTGVEDRLQRDVKPSLELLRNAGVKIWMLTGDKVETARCVAISAKLVARGQYIHTVAKVKDKSTAQETLDFLRNKTDCCLLIDGESLSLMLGQFRTAFISVAVLLPAVVACRCSPTQKAEVADLIRQHTKKRVCCIGDGGNDVSMIQAADVGIGIVGKEGRQASLAADFSITQFHHLTKLLVWHGRNSYKRSAKLAQFIMHRGLIISACQTMYSIASHFDPKGLFINWLMVGYATVYTNAPVFSLVFDRDVDEELANLYPELYKELKTGRSLSYRSFFTWVLVSVYQGAVIQGLSQILLDTITGPRLISVSFTSLVINELLMVAIAITTWHPIMIFCIIGTALVYAASVPFLGSYFDLHYVITVDWLWRVCAVCAVSLIPIWAGKLILRSWSPPSYRKVRG</sequence>
<dbReference type="InterPro" id="IPR032630">
    <property type="entry name" value="P_typ_ATPase_c"/>
</dbReference>
<feature type="region of interest" description="Disordered" evidence="20">
    <location>
        <begin position="75"/>
        <end position="121"/>
    </location>
</feature>
<dbReference type="Gene3D" id="2.70.150.10">
    <property type="entry name" value="Calcium-transporting ATPase, cytoplasmic transduction domain A"/>
    <property type="match status" value="1"/>
</dbReference>
<keyword evidence="9 18" id="KW-0460">Magnesium</keyword>
<feature type="binding site" evidence="17">
    <location>
        <position position="904"/>
    </location>
    <ligand>
        <name>ATP</name>
        <dbReference type="ChEBI" id="CHEBI:30616"/>
    </ligand>
</feature>
<dbReference type="SUPFAM" id="SSF81653">
    <property type="entry name" value="Calcium ATPase, transduction domain A"/>
    <property type="match status" value="1"/>
</dbReference>
<feature type="transmembrane region" description="Helical" evidence="19">
    <location>
        <begin position="465"/>
        <end position="485"/>
    </location>
</feature>
<comment type="similarity">
    <text evidence="3 19">Belongs to the cation transport ATPase (P-type) (TC 3.A.3) family. Type IV subfamily.</text>
</comment>
<dbReference type="InterPro" id="IPR008250">
    <property type="entry name" value="ATPase_P-typ_transduc_dom_A_sf"/>
</dbReference>
<feature type="transmembrane region" description="Helical" evidence="19">
    <location>
        <begin position="991"/>
        <end position="1011"/>
    </location>
</feature>
<dbReference type="Gene3D" id="3.40.50.1000">
    <property type="entry name" value="HAD superfamily/HAD-like"/>
    <property type="match status" value="1"/>
</dbReference>
<dbReference type="GeneID" id="4987752"/>
<dbReference type="Gene3D" id="3.40.1110.10">
    <property type="entry name" value="Calcium-transporting ATPase, cytoplasmic domain N"/>
    <property type="match status" value="1"/>
</dbReference>
<feature type="binding site" evidence="17">
    <location>
        <position position="634"/>
    </location>
    <ligand>
        <name>ATP</name>
        <dbReference type="ChEBI" id="CHEBI:30616"/>
    </ligand>
</feature>
<feature type="binding site" evidence="17">
    <location>
        <position position="678"/>
    </location>
    <ligand>
        <name>ATP</name>
        <dbReference type="ChEBI" id="CHEBI:30616"/>
    </ligand>
</feature>
<reference evidence="23" key="1">
    <citation type="submission" date="2025-02" db="EMBL/GenBank/DDBJ databases">
        <authorList>
            <consortium name="NCBI Genome Project"/>
        </authorList>
    </citation>
    <scope>NUCLEOTIDE SEQUENCE</scope>
</reference>
<dbReference type="GO" id="GO:0010008">
    <property type="term" value="C:endosome membrane"/>
    <property type="evidence" value="ECO:0007669"/>
    <property type="project" value="UniProtKB-SubCell"/>
</dbReference>
<dbReference type="PRINTS" id="PR00119">
    <property type="entry name" value="CATATPASE"/>
</dbReference>
<evidence type="ECO:0000256" key="14">
    <source>
        <dbReference type="ARBA" id="ARBA00034036"/>
    </source>
</evidence>
<dbReference type="EC" id="7.6.2.1" evidence="19"/>
<dbReference type="PANTHER" id="PTHR24092">
    <property type="entry name" value="PROBABLE PHOSPHOLIPID-TRANSPORTING ATPASE"/>
    <property type="match status" value="1"/>
</dbReference>
<evidence type="ECO:0000256" key="19">
    <source>
        <dbReference type="RuleBase" id="RU362033"/>
    </source>
</evidence>
<feature type="binding site" evidence="17">
    <location>
        <position position="824"/>
    </location>
    <ligand>
        <name>ATP</name>
        <dbReference type="ChEBI" id="CHEBI:30616"/>
    </ligand>
</feature>
<dbReference type="Pfam" id="PF13246">
    <property type="entry name" value="Cation_ATPase"/>
    <property type="match status" value="1"/>
</dbReference>
<organism evidence="23">
    <name type="scientific">Aspergillus niger</name>
    <dbReference type="NCBI Taxonomy" id="5061"/>
    <lineage>
        <taxon>Eukaryota</taxon>
        <taxon>Fungi</taxon>
        <taxon>Dikarya</taxon>
        <taxon>Ascomycota</taxon>
        <taxon>Pezizomycotina</taxon>
        <taxon>Eurotiomycetes</taxon>
        <taxon>Eurotiomycetidae</taxon>
        <taxon>Eurotiales</taxon>
        <taxon>Aspergillaceae</taxon>
        <taxon>Aspergillus</taxon>
        <taxon>Aspergillus subgen. Circumdati</taxon>
    </lineage>
</organism>
<evidence type="ECO:0000256" key="16">
    <source>
        <dbReference type="PIRSR" id="PIRSR606539-1"/>
    </source>
</evidence>
<evidence type="ECO:0000256" key="20">
    <source>
        <dbReference type="SAM" id="MobiDB-lite"/>
    </source>
</evidence>
<dbReference type="Pfam" id="PF16212">
    <property type="entry name" value="PhoLip_ATPase_C"/>
    <property type="match status" value="1"/>
</dbReference>
<feature type="binding site" evidence="17">
    <location>
        <position position="934"/>
    </location>
    <ligand>
        <name>ATP</name>
        <dbReference type="ChEBI" id="CHEBI:30616"/>
    </ligand>
</feature>
<dbReference type="NCBIfam" id="TIGR01652">
    <property type="entry name" value="ATPase-Plipid"/>
    <property type="match status" value="1"/>
</dbReference>
<evidence type="ECO:0000256" key="11">
    <source>
        <dbReference type="ARBA" id="ARBA00022989"/>
    </source>
</evidence>
<feature type="binding site" evidence="17">
    <location>
        <position position="823"/>
    </location>
    <ligand>
        <name>ATP</name>
        <dbReference type="ChEBI" id="CHEBI:30616"/>
    </ligand>
</feature>
<dbReference type="InterPro" id="IPR001757">
    <property type="entry name" value="P_typ_ATPase"/>
</dbReference>
<dbReference type="GO" id="GO:0000287">
    <property type="term" value="F:magnesium ion binding"/>
    <property type="evidence" value="ECO:0007669"/>
    <property type="project" value="UniProtKB-UniRule"/>
</dbReference>
<evidence type="ECO:0000256" key="18">
    <source>
        <dbReference type="PIRSR" id="PIRSR606539-3"/>
    </source>
</evidence>
<comment type="catalytic activity">
    <reaction evidence="15">
        <text>a 1,2-diacyl-sn-glycero-3-phosphoethanolamine(out) + ATP + H2O = a 1,2-diacyl-sn-glycero-3-phosphoethanolamine(in) + ADP + phosphate + H(+)</text>
        <dbReference type="Rhea" id="RHEA:66132"/>
        <dbReference type="ChEBI" id="CHEBI:15377"/>
        <dbReference type="ChEBI" id="CHEBI:15378"/>
        <dbReference type="ChEBI" id="CHEBI:30616"/>
        <dbReference type="ChEBI" id="CHEBI:43474"/>
        <dbReference type="ChEBI" id="CHEBI:64612"/>
        <dbReference type="ChEBI" id="CHEBI:456216"/>
    </reaction>
    <physiologicalReaction direction="left-to-right" evidence="15">
        <dbReference type="Rhea" id="RHEA:66133"/>
    </physiologicalReaction>
</comment>
<feature type="domain" description="P-type ATPase N-terminal" evidence="21">
    <location>
        <begin position="180"/>
        <end position="231"/>
    </location>
</feature>
<keyword evidence="5 19" id="KW-0812">Transmembrane</keyword>
<dbReference type="InterPro" id="IPR036412">
    <property type="entry name" value="HAD-like_sf"/>
</dbReference>
<feature type="transmembrane region" description="Helical" evidence="19">
    <location>
        <begin position="1017"/>
        <end position="1039"/>
    </location>
</feature>
<feature type="compositionally biased region" description="Acidic residues" evidence="20">
    <location>
        <begin position="21"/>
        <end position="32"/>
    </location>
</feature>
<keyword evidence="6 18" id="KW-0479">Metal-binding</keyword>
<evidence type="ECO:0000256" key="5">
    <source>
        <dbReference type="ARBA" id="ARBA00022692"/>
    </source>
</evidence>
<name>A0AAJ8C2P5_ASPNG</name>
<keyword evidence="10 19" id="KW-1278">Translocase</keyword>
<evidence type="ECO:0000256" key="2">
    <source>
        <dbReference type="ARBA" id="ARBA00004337"/>
    </source>
</evidence>
<dbReference type="SFLD" id="SFLDG00002">
    <property type="entry name" value="C1.7:_P-type_atpase_like"/>
    <property type="match status" value="1"/>
</dbReference>
<evidence type="ECO:0000256" key="10">
    <source>
        <dbReference type="ARBA" id="ARBA00022967"/>
    </source>
</evidence>